<feature type="region of interest" description="Disordered" evidence="1">
    <location>
        <begin position="1"/>
        <end position="80"/>
    </location>
</feature>
<evidence type="ECO:0000313" key="2">
    <source>
        <dbReference type="EMBL" id="GER28442.1"/>
    </source>
</evidence>
<name>A0A5A7P6W2_STRAF</name>
<dbReference type="Proteomes" id="UP000325081">
    <property type="component" value="Unassembled WGS sequence"/>
</dbReference>
<feature type="compositionally biased region" description="Basic residues" evidence="1">
    <location>
        <begin position="42"/>
        <end position="52"/>
    </location>
</feature>
<feature type="compositionally biased region" description="Polar residues" evidence="1">
    <location>
        <begin position="69"/>
        <end position="78"/>
    </location>
</feature>
<evidence type="ECO:0000256" key="1">
    <source>
        <dbReference type="SAM" id="MobiDB-lite"/>
    </source>
</evidence>
<feature type="compositionally biased region" description="Basic and acidic residues" evidence="1">
    <location>
        <begin position="30"/>
        <end position="41"/>
    </location>
</feature>
<sequence>MTKNTLNSPTTLNNGSETFDPGDTSGNLIHDTEFPILDRHIHPVSKRPKTRKRTGDPLDQQIPLIPPQKSASASVQESQPRKWTFKDMSINTGTMWRWILRIARRKRRRKRM</sequence>
<evidence type="ECO:0000313" key="3">
    <source>
        <dbReference type="Proteomes" id="UP000325081"/>
    </source>
</evidence>
<protein>
    <submittedName>
        <fullName evidence="2">Translation elongation factor EF1B</fullName>
    </submittedName>
</protein>
<dbReference type="GO" id="GO:0003746">
    <property type="term" value="F:translation elongation factor activity"/>
    <property type="evidence" value="ECO:0007669"/>
    <property type="project" value="UniProtKB-KW"/>
</dbReference>
<reference evidence="3" key="1">
    <citation type="journal article" date="2019" name="Curr. Biol.">
        <title>Genome Sequence of Striga asiatica Provides Insight into the Evolution of Plant Parasitism.</title>
        <authorList>
            <person name="Yoshida S."/>
            <person name="Kim S."/>
            <person name="Wafula E.K."/>
            <person name="Tanskanen J."/>
            <person name="Kim Y.M."/>
            <person name="Honaas L."/>
            <person name="Yang Z."/>
            <person name="Spallek T."/>
            <person name="Conn C.E."/>
            <person name="Ichihashi Y."/>
            <person name="Cheong K."/>
            <person name="Cui S."/>
            <person name="Der J.P."/>
            <person name="Gundlach H."/>
            <person name="Jiao Y."/>
            <person name="Hori C."/>
            <person name="Ishida J.K."/>
            <person name="Kasahara H."/>
            <person name="Kiba T."/>
            <person name="Kim M.S."/>
            <person name="Koo N."/>
            <person name="Laohavisit A."/>
            <person name="Lee Y.H."/>
            <person name="Lumba S."/>
            <person name="McCourt P."/>
            <person name="Mortimer J.C."/>
            <person name="Mutuku J.M."/>
            <person name="Nomura T."/>
            <person name="Sasaki-Sekimoto Y."/>
            <person name="Seto Y."/>
            <person name="Wang Y."/>
            <person name="Wakatake T."/>
            <person name="Sakakibara H."/>
            <person name="Demura T."/>
            <person name="Yamaguchi S."/>
            <person name="Yoneyama K."/>
            <person name="Manabe R.I."/>
            <person name="Nelson D.C."/>
            <person name="Schulman A.H."/>
            <person name="Timko M.P."/>
            <person name="dePamphilis C.W."/>
            <person name="Choi D."/>
            <person name="Shirasu K."/>
        </authorList>
    </citation>
    <scope>NUCLEOTIDE SEQUENCE [LARGE SCALE GENOMIC DNA]</scope>
    <source>
        <strain evidence="3">cv. UVA1</strain>
    </source>
</reference>
<proteinExistence type="predicted"/>
<feature type="compositionally biased region" description="Polar residues" evidence="1">
    <location>
        <begin position="1"/>
        <end position="17"/>
    </location>
</feature>
<accession>A0A5A7P6W2</accession>
<dbReference type="AlphaFoldDB" id="A0A5A7P6W2"/>
<organism evidence="2 3">
    <name type="scientific">Striga asiatica</name>
    <name type="common">Asiatic witchweed</name>
    <name type="synonym">Buchnera asiatica</name>
    <dbReference type="NCBI Taxonomy" id="4170"/>
    <lineage>
        <taxon>Eukaryota</taxon>
        <taxon>Viridiplantae</taxon>
        <taxon>Streptophyta</taxon>
        <taxon>Embryophyta</taxon>
        <taxon>Tracheophyta</taxon>
        <taxon>Spermatophyta</taxon>
        <taxon>Magnoliopsida</taxon>
        <taxon>eudicotyledons</taxon>
        <taxon>Gunneridae</taxon>
        <taxon>Pentapetalae</taxon>
        <taxon>asterids</taxon>
        <taxon>lamiids</taxon>
        <taxon>Lamiales</taxon>
        <taxon>Orobanchaceae</taxon>
        <taxon>Buchnereae</taxon>
        <taxon>Striga</taxon>
    </lineage>
</organism>
<keyword evidence="2" id="KW-0648">Protein biosynthesis</keyword>
<keyword evidence="3" id="KW-1185">Reference proteome</keyword>
<keyword evidence="2" id="KW-0251">Elongation factor</keyword>
<gene>
    <name evidence="2" type="ORF">STAS_04235</name>
</gene>
<comment type="caution">
    <text evidence="2">The sequence shown here is derived from an EMBL/GenBank/DDBJ whole genome shotgun (WGS) entry which is preliminary data.</text>
</comment>
<dbReference type="EMBL" id="BKCP01002558">
    <property type="protein sequence ID" value="GER28442.1"/>
    <property type="molecule type" value="Genomic_DNA"/>
</dbReference>